<accession>A0AAP0RDS0</accession>
<dbReference type="AlphaFoldDB" id="A0AAP0RDS0"/>
<keyword evidence="2" id="KW-1185">Reference proteome</keyword>
<reference evidence="1 2" key="1">
    <citation type="journal article" date="2024" name="Plant J.">
        <title>Genome sequences and population genomics reveal climatic adaptation and genomic divergence between two closely related sweetgum species.</title>
        <authorList>
            <person name="Xu W.Q."/>
            <person name="Ren C.Q."/>
            <person name="Zhang X.Y."/>
            <person name="Comes H.P."/>
            <person name="Liu X.H."/>
            <person name="Li Y.G."/>
            <person name="Kettle C.J."/>
            <person name="Jalonen R."/>
            <person name="Gaisberger H."/>
            <person name="Ma Y.Z."/>
            <person name="Qiu Y.X."/>
        </authorList>
    </citation>
    <scope>NUCLEOTIDE SEQUENCE [LARGE SCALE GENOMIC DNA]</scope>
    <source>
        <strain evidence="1">Hangzhou</strain>
    </source>
</reference>
<protein>
    <submittedName>
        <fullName evidence="1">Uncharacterized protein</fullName>
    </submittedName>
</protein>
<organism evidence="1 2">
    <name type="scientific">Liquidambar formosana</name>
    <name type="common">Formosan gum</name>
    <dbReference type="NCBI Taxonomy" id="63359"/>
    <lineage>
        <taxon>Eukaryota</taxon>
        <taxon>Viridiplantae</taxon>
        <taxon>Streptophyta</taxon>
        <taxon>Embryophyta</taxon>
        <taxon>Tracheophyta</taxon>
        <taxon>Spermatophyta</taxon>
        <taxon>Magnoliopsida</taxon>
        <taxon>eudicotyledons</taxon>
        <taxon>Gunneridae</taxon>
        <taxon>Pentapetalae</taxon>
        <taxon>Saxifragales</taxon>
        <taxon>Altingiaceae</taxon>
        <taxon>Liquidambar</taxon>
    </lineage>
</organism>
<name>A0AAP0RDS0_LIQFO</name>
<evidence type="ECO:0000313" key="2">
    <source>
        <dbReference type="Proteomes" id="UP001415857"/>
    </source>
</evidence>
<gene>
    <name evidence="1" type="ORF">L1049_021989</name>
</gene>
<dbReference type="EMBL" id="JBBPBK010000011">
    <property type="protein sequence ID" value="KAK9274738.1"/>
    <property type="molecule type" value="Genomic_DNA"/>
</dbReference>
<dbReference type="Proteomes" id="UP001415857">
    <property type="component" value="Unassembled WGS sequence"/>
</dbReference>
<sequence>MEVRAEVWAINLLKLNRSILSILISHKPDHMDTLSIICNFNQQIPVHTTLNMIPSYLTFVYACTTLGGISRSQFSDSRVNDLAAAILEVQQDIDSLGPKDDLLNKEADIKRNFFVALRIRESFWRDKSRLRWLAEGDWNSSFFYRTAKLISARTRIHVLKYGNKVFQLDFDNGLTEQVIPSLVTEEDDLKLTSISSAEEIQKAVFDMDPQQCTMT</sequence>
<comment type="caution">
    <text evidence="1">The sequence shown here is derived from an EMBL/GenBank/DDBJ whole genome shotgun (WGS) entry which is preliminary data.</text>
</comment>
<proteinExistence type="predicted"/>
<evidence type="ECO:0000313" key="1">
    <source>
        <dbReference type="EMBL" id="KAK9274738.1"/>
    </source>
</evidence>